<dbReference type="GO" id="GO:0000166">
    <property type="term" value="F:nucleotide binding"/>
    <property type="evidence" value="ECO:0007669"/>
    <property type="project" value="InterPro"/>
</dbReference>
<dbReference type="Pfam" id="PF19051">
    <property type="entry name" value="GFO_IDH_MocA_C2"/>
    <property type="match status" value="1"/>
</dbReference>
<evidence type="ECO:0000259" key="3">
    <source>
        <dbReference type="Pfam" id="PF19051"/>
    </source>
</evidence>
<proteinExistence type="predicted"/>
<name>A0A512MEY2_9BACT</name>
<dbReference type="AlphaFoldDB" id="A0A512MEY2"/>
<feature type="chain" id="PRO_5021789829" evidence="1">
    <location>
        <begin position="33"/>
        <end position="489"/>
    </location>
</feature>
<keyword evidence="5" id="KW-1185">Reference proteome</keyword>
<evidence type="ECO:0000259" key="2">
    <source>
        <dbReference type="Pfam" id="PF01408"/>
    </source>
</evidence>
<evidence type="ECO:0000313" key="5">
    <source>
        <dbReference type="Proteomes" id="UP000321577"/>
    </source>
</evidence>
<organism evidence="4 5">
    <name type="scientific">Brevifollis gellanilyticus</name>
    <dbReference type="NCBI Taxonomy" id="748831"/>
    <lineage>
        <taxon>Bacteria</taxon>
        <taxon>Pseudomonadati</taxon>
        <taxon>Verrucomicrobiota</taxon>
        <taxon>Verrucomicrobiia</taxon>
        <taxon>Verrucomicrobiales</taxon>
        <taxon>Verrucomicrobiaceae</taxon>
    </lineage>
</organism>
<keyword evidence="1" id="KW-0732">Signal</keyword>
<dbReference type="SUPFAM" id="SSF51735">
    <property type="entry name" value="NAD(P)-binding Rossmann-fold domains"/>
    <property type="match status" value="1"/>
</dbReference>
<dbReference type="PANTHER" id="PTHR43818:SF5">
    <property type="entry name" value="OXIDOREDUCTASE FAMILY PROTEIN"/>
    <property type="match status" value="1"/>
</dbReference>
<dbReference type="InterPro" id="IPR006311">
    <property type="entry name" value="TAT_signal"/>
</dbReference>
<dbReference type="InterPro" id="IPR043906">
    <property type="entry name" value="Gfo/Idh/MocA_OxRdtase_bact_C"/>
</dbReference>
<reference evidence="4 5" key="1">
    <citation type="submission" date="2019-07" db="EMBL/GenBank/DDBJ databases">
        <title>Whole genome shotgun sequence of Brevifollis gellanilyticus NBRC 108608.</title>
        <authorList>
            <person name="Hosoyama A."/>
            <person name="Uohara A."/>
            <person name="Ohji S."/>
            <person name="Ichikawa N."/>
        </authorList>
    </citation>
    <scope>NUCLEOTIDE SEQUENCE [LARGE SCALE GENOMIC DNA]</scope>
    <source>
        <strain evidence="4 5">NBRC 108608</strain>
    </source>
</reference>
<feature type="signal peptide" evidence="1">
    <location>
        <begin position="1"/>
        <end position="32"/>
    </location>
</feature>
<evidence type="ECO:0000313" key="4">
    <source>
        <dbReference type="EMBL" id="GEP45293.1"/>
    </source>
</evidence>
<dbReference type="InterPro" id="IPR050463">
    <property type="entry name" value="Gfo/Idh/MocA_oxidrdct_glycsds"/>
</dbReference>
<protein>
    <submittedName>
        <fullName evidence="4">NADH-dependent dehydrogenase</fullName>
    </submittedName>
</protein>
<dbReference type="InterPro" id="IPR000683">
    <property type="entry name" value="Gfo/Idh/MocA-like_OxRdtase_N"/>
</dbReference>
<dbReference type="Gene3D" id="3.30.360.10">
    <property type="entry name" value="Dihydrodipicolinate Reductase, domain 2"/>
    <property type="match status" value="1"/>
</dbReference>
<feature type="domain" description="Gfo/Idh/MocA-like oxidoreductase N-terminal" evidence="2">
    <location>
        <begin position="41"/>
        <end position="159"/>
    </location>
</feature>
<sequence>MRIVRAMNATTTSRRHFLATSLAGAVSLPAWGAPLGANGDVRVAVIGFRGRGGGHIKELLKVPGVRLVALCDVDSAVVDKKVAELAKSNIRVKTYRDFRECCADKDVDAVTIATPNHSHVLIALTALQHGKHVYVEKPVSHNLIESAKLMAAATKAAAKGIVVQHGMQRRSDEGWASAMQWVKEGHIGKPKLSHAVVHGLRMSIDKVDGPQQPPATVDYKLWSAPRPELPLMRKQFHYDWHWQWPYGGGDIGNQGPHQYDVARWALGDPDTLPKRVMSFGNRWGYVDDGQSANCQMAYHPYEPVPLIMDKFGLPMRNVDPKSGEPPYKGIRTGNIIHCEGGYVAESKAYDHEGKAIMKFENFLTGPDHMKNFIDSVRAGKYTKDVLHIRHGHHAACLSHLANVSYRVGKAMKPEQIKERLEGDKLGQELYAEFLKNLSNNGLDLAQQPIIAGPWLDFDAASNRFTGEFAAEANKLCEEEYAAGFELPEV</sequence>
<dbReference type="PANTHER" id="PTHR43818">
    <property type="entry name" value="BCDNA.GH03377"/>
    <property type="match status" value="1"/>
</dbReference>
<dbReference type="InterPro" id="IPR036291">
    <property type="entry name" value="NAD(P)-bd_dom_sf"/>
</dbReference>
<dbReference type="Gene3D" id="3.40.50.720">
    <property type="entry name" value="NAD(P)-binding Rossmann-like Domain"/>
    <property type="match status" value="1"/>
</dbReference>
<gene>
    <name evidence="4" type="ORF">BGE01nite_45840</name>
</gene>
<dbReference type="PROSITE" id="PS51318">
    <property type="entry name" value="TAT"/>
    <property type="match status" value="1"/>
</dbReference>
<dbReference type="EMBL" id="BKAG01000046">
    <property type="protein sequence ID" value="GEP45293.1"/>
    <property type="molecule type" value="Genomic_DNA"/>
</dbReference>
<dbReference type="Pfam" id="PF01408">
    <property type="entry name" value="GFO_IDH_MocA"/>
    <property type="match status" value="1"/>
</dbReference>
<comment type="caution">
    <text evidence="4">The sequence shown here is derived from an EMBL/GenBank/DDBJ whole genome shotgun (WGS) entry which is preliminary data.</text>
</comment>
<dbReference type="SUPFAM" id="SSF55347">
    <property type="entry name" value="Glyceraldehyde-3-phosphate dehydrogenase-like, C-terminal domain"/>
    <property type="match status" value="1"/>
</dbReference>
<feature type="domain" description="Gfo/Idh/MocA-like oxidoreductase bacterial type C-terminal" evidence="3">
    <location>
        <begin position="210"/>
        <end position="276"/>
    </location>
</feature>
<evidence type="ECO:0000256" key="1">
    <source>
        <dbReference type="SAM" id="SignalP"/>
    </source>
</evidence>
<dbReference type="Proteomes" id="UP000321577">
    <property type="component" value="Unassembled WGS sequence"/>
</dbReference>
<accession>A0A512MEY2</accession>